<dbReference type="Gene3D" id="3.40.50.1820">
    <property type="entry name" value="alpha/beta hydrolase"/>
    <property type="match status" value="1"/>
</dbReference>
<dbReference type="OrthoDB" id="9799989at2"/>
<dbReference type="EMBL" id="SORE01000008">
    <property type="protein sequence ID" value="TDY50854.1"/>
    <property type="molecule type" value="Genomic_DNA"/>
</dbReference>
<evidence type="ECO:0000259" key="1">
    <source>
        <dbReference type="Pfam" id="PF12697"/>
    </source>
</evidence>
<dbReference type="InterPro" id="IPR000073">
    <property type="entry name" value="AB_hydrolase_1"/>
</dbReference>
<dbReference type="Pfam" id="PF12697">
    <property type="entry name" value="Abhydrolase_6"/>
    <property type="match status" value="1"/>
</dbReference>
<dbReference type="AlphaFoldDB" id="A0A4R8LTD9"/>
<protein>
    <submittedName>
        <fullName evidence="2">Alpha/beta hydrolase family protein</fullName>
    </submittedName>
</protein>
<organism evidence="2 3">
    <name type="scientific">Paraburkholderia rhizosphaerae</name>
    <dbReference type="NCBI Taxonomy" id="480658"/>
    <lineage>
        <taxon>Bacteria</taxon>
        <taxon>Pseudomonadati</taxon>
        <taxon>Pseudomonadota</taxon>
        <taxon>Betaproteobacteria</taxon>
        <taxon>Burkholderiales</taxon>
        <taxon>Burkholderiaceae</taxon>
        <taxon>Paraburkholderia</taxon>
    </lineage>
</organism>
<dbReference type="InterPro" id="IPR029058">
    <property type="entry name" value="AB_hydrolase_fold"/>
</dbReference>
<gene>
    <name evidence="2" type="ORF">BX592_10891</name>
</gene>
<feature type="domain" description="AB hydrolase-1" evidence="1">
    <location>
        <begin position="88"/>
        <end position="247"/>
    </location>
</feature>
<reference evidence="2 3" key="1">
    <citation type="submission" date="2019-03" db="EMBL/GenBank/DDBJ databases">
        <title>Genomic Encyclopedia of Type Strains, Phase III (KMG-III): the genomes of soil and plant-associated and newly described type strains.</title>
        <authorList>
            <person name="Whitman W."/>
        </authorList>
    </citation>
    <scope>NUCLEOTIDE SEQUENCE [LARGE SCALE GENOMIC DNA]</scope>
    <source>
        <strain evidence="2 3">LMG 29544</strain>
    </source>
</reference>
<comment type="caution">
    <text evidence="2">The sequence shown here is derived from an EMBL/GenBank/DDBJ whole genome shotgun (WGS) entry which is preliminary data.</text>
</comment>
<evidence type="ECO:0000313" key="2">
    <source>
        <dbReference type="EMBL" id="TDY50854.1"/>
    </source>
</evidence>
<proteinExistence type="predicted"/>
<dbReference type="RefSeq" id="WP_134192099.1">
    <property type="nucleotide sequence ID" value="NZ_JBHLUW010000003.1"/>
</dbReference>
<keyword evidence="3" id="KW-1185">Reference proteome</keyword>
<sequence length="305" mass="34067">MINEVTLSKSPLAIRIYVYALRVLFSLLQRLSPKLASRLALQVFLTPPRTRASRWERKFEQQGTYDVVRVGDKQLRLLHHGTGSQRALLVHGWGSRGTHLGSYGEALVAAGYGVYSLDGPAHGESTGSSTDMMEFAQAIAVAAQSIGGVDLVVGHSFGAACTLLAIDRCALKAKRLVLISCFADAVFITEAFARFFGISHAVIREMRMRLERRYRNEWDWASLAPKRLIRKYDNPILLIHDLYDDEVPFEHAQELRANHANAQLFSTRNQGHRKILRDRTGIDAAIAFLNASATLPAYPEPIRKI</sequence>
<dbReference type="SUPFAM" id="SSF53474">
    <property type="entry name" value="alpha/beta-Hydrolases"/>
    <property type="match status" value="1"/>
</dbReference>
<accession>A0A4R8LTD9</accession>
<evidence type="ECO:0000313" key="3">
    <source>
        <dbReference type="Proteomes" id="UP000295509"/>
    </source>
</evidence>
<keyword evidence="2" id="KW-0378">Hydrolase</keyword>
<dbReference type="Proteomes" id="UP000295509">
    <property type="component" value="Unassembled WGS sequence"/>
</dbReference>
<name>A0A4R8LTD9_9BURK</name>
<dbReference type="GO" id="GO:0016787">
    <property type="term" value="F:hydrolase activity"/>
    <property type="evidence" value="ECO:0007669"/>
    <property type="project" value="UniProtKB-KW"/>
</dbReference>